<sequence>MAKQGPSSIQFRGNHDHRSPTPPPRDKRPPRHSLEGNDEEDYRCPLSRDIMRALIPTGFERPPP</sequence>
<feature type="compositionally biased region" description="Polar residues" evidence="1">
    <location>
        <begin position="1"/>
        <end position="11"/>
    </location>
</feature>
<evidence type="ECO:0000313" key="2">
    <source>
        <dbReference type="EMBL" id="MCI80213.1"/>
    </source>
</evidence>
<feature type="compositionally biased region" description="Basic and acidic residues" evidence="1">
    <location>
        <begin position="13"/>
        <end position="35"/>
    </location>
</feature>
<feature type="region of interest" description="Disordered" evidence="1">
    <location>
        <begin position="1"/>
        <end position="47"/>
    </location>
</feature>
<accession>A0A392UYE1</accession>
<comment type="caution">
    <text evidence="2">The sequence shown here is derived from an EMBL/GenBank/DDBJ whole genome shotgun (WGS) entry which is preliminary data.</text>
</comment>
<dbReference type="AlphaFoldDB" id="A0A392UYE1"/>
<dbReference type="Proteomes" id="UP000265520">
    <property type="component" value="Unassembled WGS sequence"/>
</dbReference>
<proteinExistence type="predicted"/>
<feature type="non-terminal residue" evidence="2">
    <location>
        <position position="64"/>
    </location>
</feature>
<evidence type="ECO:0000313" key="3">
    <source>
        <dbReference type="Proteomes" id="UP000265520"/>
    </source>
</evidence>
<protein>
    <submittedName>
        <fullName evidence="2">Uncharacterized protein</fullName>
    </submittedName>
</protein>
<dbReference type="EMBL" id="LXQA010990491">
    <property type="protein sequence ID" value="MCI80213.1"/>
    <property type="molecule type" value="Genomic_DNA"/>
</dbReference>
<reference evidence="2 3" key="1">
    <citation type="journal article" date="2018" name="Front. Plant Sci.">
        <title>Red Clover (Trifolium pratense) and Zigzag Clover (T. medium) - A Picture of Genomic Similarities and Differences.</title>
        <authorList>
            <person name="Dluhosova J."/>
            <person name="Istvanek J."/>
            <person name="Nedelnik J."/>
            <person name="Repkova J."/>
        </authorList>
    </citation>
    <scope>NUCLEOTIDE SEQUENCE [LARGE SCALE GENOMIC DNA]</scope>
    <source>
        <strain evidence="3">cv. 10/8</strain>
        <tissue evidence="2">Leaf</tissue>
    </source>
</reference>
<keyword evidence="3" id="KW-1185">Reference proteome</keyword>
<name>A0A392UYE1_9FABA</name>
<organism evidence="2 3">
    <name type="scientific">Trifolium medium</name>
    <dbReference type="NCBI Taxonomy" id="97028"/>
    <lineage>
        <taxon>Eukaryota</taxon>
        <taxon>Viridiplantae</taxon>
        <taxon>Streptophyta</taxon>
        <taxon>Embryophyta</taxon>
        <taxon>Tracheophyta</taxon>
        <taxon>Spermatophyta</taxon>
        <taxon>Magnoliopsida</taxon>
        <taxon>eudicotyledons</taxon>
        <taxon>Gunneridae</taxon>
        <taxon>Pentapetalae</taxon>
        <taxon>rosids</taxon>
        <taxon>fabids</taxon>
        <taxon>Fabales</taxon>
        <taxon>Fabaceae</taxon>
        <taxon>Papilionoideae</taxon>
        <taxon>50 kb inversion clade</taxon>
        <taxon>NPAAA clade</taxon>
        <taxon>Hologalegina</taxon>
        <taxon>IRL clade</taxon>
        <taxon>Trifolieae</taxon>
        <taxon>Trifolium</taxon>
    </lineage>
</organism>
<evidence type="ECO:0000256" key="1">
    <source>
        <dbReference type="SAM" id="MobiDB-lite"/>
    </source>
</evidence>